<sequence>MIDKEELLLILANKQAHRQTMAIASVESFAMSGRVLFVTYAVNHVQNVKIQTQWNWDNDKGWQLYLYNGECLESLKERQKIFA</sequence>
<keyword evidence="2" id="KW-1185">Reference proteome</keyword>
<accession>A0AAX4MXY4</accession>
<evidence type="ECO:0000313" key="1">
    <source>
        <dbReference type="EMBL" id="WYV99108.1"/>
    </source>
</evidence>
<gene>
    <name evidence="1" type="ORF">Amme3_00112</name>
</gene>
<name>A0AAX4MXY4_9CAUD</name>
<protein>
    <submittedName>
        <fullName evidence="1">Uncharacterized protein</fullName>
    </submittedName>
</protein>
<dbReference type="Proteomes" id="UP001438490">
    <property type="component" value="Segment"/>
</dbReference>
<organism evidence="1 2">
    <name type="scientific">Pseudomonas phage vB_PpuM-Amme-3</name>
    <dbReference type="NCBI Taxonomy" id="3132617"/>
    <lineage>
        <taxon>Viruses</taxon>
        <taxon>Duplodnaviria</taxon>
        <taxon>Heunggongvirae</taxon>
        <taxon>Uroviricota</taxon>
        <taxon>Caudoviricetes</taxon>
        <taxon>Vandenendeviridae</taxon>
        <taxon>Gorskivirinae</taxon>
        <taxon>Tartuvirus</taxon>
        <taxon>Tartuvirus amme3</taxon>
    </lineage>
</organism>
<proteinExistence type="predicted"/>
<dbReference type="EMBL" id="PP496413">
    <property type="protein sequence ID" value="WYV99108.1"/>
    <property type="molecule type" value="Genomic_DNA"/>
</dbReference>
<reference evidence="1 2" key="1">
    <citation type="submission" date="2024-03" db="EMBL/GenBank/DDBJ databases">
        <title>Isolation and characterization of a phage collection against Pseudomonas putida.</title>
        <authorList>
            <person name="Brauer A."/>
            <person name="Rosendahl S."/>
            <person name="Kangsep A."/>
            <person name="Rikberg R."/>
            <person name="Lewanczyk A.C."/>
            <person name="Horak R."/>
            <person name="Tamman H."/>
        </authorList>
    </citation>
    <scope>NUCLEOTIDE SEQUENCE [LARGE SCALE GENOMIC DNA]</scope>
</reference>
<evidence type="ECO:0000313" key="2">
    <source>
        <dbReference type="Proteomes" id="UP001438490"/>
    </source>
</evidence>